<feature type="binding site" evidence="5">
    <location>
        <begin position="17"/>
        <end position="20"/>
    </location>
    <ligand>
        <name>CoA</name>
        <dbReference type="ChEBI" id="CHEBI:57287"/>
    </ligand>
</feature>
<dbReference type="NCBIfam" id="TIGR01019">
    <property type="entry name" value="sucCoAalpha"/>
    <property type="match status" value="1"/>
</dbReference>
<dbReference type="EMBL" id="RQFP01000014">
    <property type="protein sequence ID" value="TGK92038.1"/>
    <property type="molecule type" value="Genomic_DNA"/>
</dbReference>
<evidence type="ECO:0000256" key="1">
    <source>
        <dbReference type="ARBA" id="ARBA00022532"/>
    </source>
</evidence>
<comment type="subunit">
    <text evidence="5 8">Heterotetramer of two alpha and two beta subunits.</text>
</comment>
<dbReference type="GO" id="GO:0000166">
    <property type="term" value="F:nucleotide binding"/>
    <property type="evidence" value="ECO:0007669"/>
    <property type="project" value="UniProtKB-KW"/>
</dbReference>
<dbReference type="UniPathway" id="UPA00223">
    <property type="reaction ID" value="UER00999"/>
</dbReference>
<gene>
    <name evidence="5 10" type="primary">sucD</name>
    <name evidence="10" type="ORF">EHQ30_17825</name>
</gene>
<name>A0A2M9Y1T9_9LEPT</name>
<organism evidence="10 11">
    <name type="scientific">Leptospira brenneri</name>
    <dbReference type="NCBI Taxonomy" id="2023182"/>
    <lineage>
        <taxon>Bacteria</taxon>
        <taxon>Pseudomonadati</taxon>
        <taxon>Spirochaetota</taxon>
        <taxon>Spirochaetia</taxon>
        <taxon>Leptospirales</taxon>
        <taxon>Leptospiraceae</taxon>
        <taxon>Leptospira</taxon>
    </lineage>
</organism>
<dbReference type="InterPro" id="IPR033847">
    <property type="entry name" value="Citrt_syn/SCS-alpha_CS"/>
</dbReference>
<dbReference type="Gene3D" id="3.40.50.261">
    <property type="entry name" value="Succinyl-CoA synthetase domains"/>
    <property type="match status" value="1"/>
</dbReference>
<comment type="function">
    <text evidence="5 8">Succinyl-CoA synthetase functions in the citric acid cycle (TCA), coupling the hydrolysis of succinyl-CoA to the synthesis of either ATP or GTP and thus represents the only step of substrate-level phosphorylation in the TCA. The alpha subunit of the enzyme binds the substrates coenzyme A and phosphate, while succinate binding and nucleotide specificity is provided by the beta subunit.</text>
</comment>
<comment type="catalytic activity">
    <reaction evidence="5">
        <text>GTP + succinate + CoA = succinyl-CoA + GDP + phosphate</text>
        <dbReference type="Rhea" id="RHEA:22120"/>
        <dbReference type="ChEBI" id="CHEBI:30031"/>
        <dbReference type="ChEBI" id="CHEBI:37565"/>
        <dbReference type="ChEBI" id="CHEBI:43474"/>
        <dbReference type="ChEBI" id="CHEBI:57287"/>
        <dbReference type="ChEBI" id="CHEBI:57292"/>
        <dbReference type="ChEBI" id="CHEBI:58189"/>
    </reaction>
</comment>
<dbReference type="InterPro" id="IPR036291">
    <property type="entry name" value="NAD(P)-bd_dom_sf"/>
</dbReference>
<evidence type="ECO:0000256" key="5">
    <source>
        <dbReference type="HAMAP-Rule" id="MF_01988"/>
    </source>
</evidence>
<evidence type="ECO:0000313" key="10">
    <source>
        <dbReference type="EMBL" id="TGK92038.1"/>
    </source>
</evidence>
<dbReference type="GO" id="GO:0006099">
    <property type="term" value="P:tricarboxylic acid cycle"/>
    <property type="evidence" value="ECO:0007669"/>
    <property type="project" value="UniProtKB-UniRule"/>
</dbReference>
<dbReference type="NCBIfam" id="NF004230">
    <property type="entry name" value="PRK05678.1"/>
    <property type="match status" value="1"/>
</dbReference>
<evidence type="ECO:0000256" key="6">
    <source>
        <dbReference type="PIRSR" id="PIRSR001553-1"/>
    </source>
</evidence>
<feature type="active site" description="Tele-phosphohistidine intermediate" evidence="5 6">
    <location>
        <position position="253"/>
    </location>
</feature>
<dbReference type="PIRSF" id="PIRSF001553">
    <property type="entry name" value="SucCS_alpha"/>
    <property type="match status" value="1"/>
</dbReference>
<evidence type="ECO:0000256" key="3">
    <source>
        <dbReference type="ARBA" id="ARBA00022741"/>
    </source>
</evidence>
<reference evidence="10" key="1">
    <citation type="journal article" date="2019" name="PLoS Negl. Trop. Dis.">
        <title>Revisiting the worldwide diversity of Leptospira species in the environment.</title>
        <authorList>
            <person name="Vincent A.T."/>
            <person name="Schiettekatte O."/>
            <person name="Bourhy P."/>
            <person name="Veyrier F.J."/>
            <person name="Picardeau M."/>
        </authorList>
    </citation>
    <scope>NUCLEOTIDE SEQUENCE [LARGE SCALE GENOMIC DNA]</scope>
    <source>
        <strain evidence="10">201800277</strain>
    </source>
</reference>
<dbReference type="FunFam" id="3.40.50.261:FF:000006">
    <property type="entry name" value="Succinate--CoA ligase [ADP-forming] subunit alpha"/>
    <property type="match status" value="1"/>
</dbReference>
<dbReference type="PROSITE" id="PS00399">
    <property type="entry name" value="SUCCINYL_COA_LIG_2"/>
    <property type="match status" value="1"/>
</dbReference>
<keyword evidence="1 5" id="KW-0816">Tricarboxylic acid cycle</keyword>
<dbReference type="Proteomes" id="UP000297891">
    <property type="component" value="Unassembled WGS sequence"/>
</dbReference>
<comment type="catalytic activity">
    <reaction evidence="5 8">
        <text>succinate + ATP + CoA = succinyl-CoA + ADP + phosphate</text>
        <dbReference type="Rhea" id="RHEA:17661"/>
        <dbReference type="ChEBI" id="CHEBI:30031"/>
        <dbReference type="ChEBI" id="CHEBI:30616"/>
        <dbReference type="ChEBI" id="CHEBI:43474"/>
        <dbReference type="ChEBI" id="CHEBI:57287"/>
        <dbReference type="ChEBI" id="CHEBI:57292"/>
        <dbReference type="ChEBI" id="CHEBI:456216"/>
        <dbReference type="EC" id="6.2.1.5"/>
    </reaction>
</comment>
<dbReference type="AlphaFoldDB" id="A0A2M9Y1T9"/>
<feature type="domain" description="CoA-binding" evidence="9">
    <location>
        <begin position="4"/>
        <end position="105"/>
    </location>
</feature>
<accession>A0A2M9Y1T9</accession>
<feature type="binding site" evidence="5">
    <location>
        <begin position="101"/>
        <end position="103"/>
    </location>
    <ligand>
        <name>CoA</name>
        <dbReference type="ChEBI" id="CHEBI:57287"/>
    </ligand>
</feature>
<dbReference type="HAMAP" id="MF_01988">
    <property type="entry name" value="Succ_CoA_alpha"/>
    <property type="match status" value="1"/>
</dbReference>
<evidence type="ECO:0000259" key="9">
    <source>
        <dbReference type="SMART" id="SM00881"/>
    </source>
</evidence>
<keyword evidence="3 5" id="KW-0547">Nucleotide-binding</keyword>
<sequence length="296" mass="30429">MTVLVDANTRVVVQGITGKEGSFHATQMLEYGTKVVAGVTPGKGGQIWTSETGKTAPVRNTIKDAMIQDGANAAVIFVPPPFAADAILEGIFAEIPLVVCITEGIPTHDMLKVYSVLRNSKTKLVGPNCPGVINPLHKVKMGIMPGFIHTPGKIGIVSRSGTLTYESVASLTGAGLGQSTCIGIGGDPVPGMNHTEAVRLLNEDPDTEGIVMIGEIGGTSEEEAAAYIKAHVKKPVVGFIAGQTAPPGKRMGHAGAIISGGMGTATSKIAAMQDAGVSICAHIGEVGEKMKAALKK</sequence>
<dbReference type="OrthoDB" id="9807196at2"/>
<feature type="binding site" evidence="5">
    <location>
        <position position="43"/>
    </location>
    <ligand>
        <name>CoA</name>
        <dbReference type="ChEBI" id="CHEBI:57287"/>
    </ligand>
</feature>
<feature type="binding site" evidence="5">
    <location>
        <position position="165"/>
    </location>
    <ligand>
        <name>substrate</name>
        <note>ligand shared with subunit beta</note>
    </ligand>
</feature>
<proteinExistence type="inferred from homology"/>
<dbReference type="InterPro" id="IPR005810">
    <property type="entry name" value="CoA_lig_alpha"/>
</dbReference>
<dbReference type="SUPFAM" id="SSF52210">
    <property type="entry name" value="Succinyl-CoA synthetase domains"/>
    <property type="match status" value="1"/>
</dbReference>
<dbReference type="InterPro" id="IPR005811">
    <property type="entry name" value="SUCC_ACL_C"/>
</dbReference>
<dbReference type="InterPro" id="IPR016102">
    <property type="entry name" value="Succinyl-CoA_synth-like"/>
</dbReference>
<evidence type="ECO:0000256" key="8">
    <source>
        <dbReference type="RuleBase" id="RU000699"/>
    </source>
</evidence>
<dbReference type="InterPro" id="IPR003781">
    <property type="entry name" value="CoA-bd"/>
</dbReference>
<evidence type="ECO:0000313" key="11">
    <source>
        <dbReference type="Proteomes" id="UP000297891"/>
    </source>
</evidence>
<dbReference type="PANTHER" id="PTHR11117:SF2">
    <property type="entry name" value="SUCCINATE--COA LIGASE [ADP_GDP-FORMING] SUBUNIT ALPHA, MITOCHONDRIAL"/>
    <property type="match status" value="1"/>
</dbReference>
<dbReference type="GO" id="GO:0004775">
    <property type="term" value="F:succinate-CoA ligase (ADP-forming) activity"/>
    <property type="evidence" value="ECO:0007669"/>
    <property type="project" value="UniProtKB-UniRule"/>
</dbReference>
<keyword evidence="2 5" id="KW-0436">Ligase</keyword>
<dbReference type="GO" id="GO:0009361">
    <property type="term" value="C:succinate-CoA ligase complex (ADP-forming)"/>
    <property type="evidence" value="ECO:0007669"/>
    <property type="project" value="TreeGrafter"/>
</dbReference>
<dbReference type="SMART" id="SM00881">
    <property type="entry name" value="CoA_binding"/>
    <property type="match status" value="1"/>
</dbReference>
<dbReference type="PRINTS" id="PR01798">
    <property type="entry name" value="SCOASYNTHASE"/>
</dbReference>
<dbReference type="PROSITE" id="PS01216">
    <property type="entry name" value="SUCCINYL_COA_LIG_1"/>
    <property type="match status" value="1"/>
</dbReference>
<evidence type="ECO:0000256" key="2">
    <source>
        <dbReference type="ARBA" id="ARBA00022598"/>
    </source>
</evidence>
<dbReference type="Gene3D" id="3.40.50.720">
    <property type="entry name" value="NAD(P)-binding Rossmann-like Domain"/>
    <property type="match status" value="1"/>
</dbReference>
<protein>
    <recommendedName>
        <fullName evidence="5">Succinate--CoA ligase [ADP-forming] subunit alpha</fullName>
        <ecNumber evidence="5">6.2.1.5</ecNumber>
    </recommendedName>
    <alternativeName>
        <fullName evidence="5">Succinyl-CoA synthetase subunit alpha</fullName>
        <shortName evidence="5">SCS-alpha</shortName>
    </alternativeName>
</protein>
<dbReference type="GO" id="GO:0004776">
    <property type="term" value="F:succinate-CoA ligase (GDP-forming) activity"/>
    <property type="evidence" value="ECO:0007669"/>
    <property type="project" value="TreeGrafter"/>
</dbReference>
<dbReference type="Pfam" id="PF00549">
    <property type="entry name" value="Ligase_CoA"/>
    <property type="match status" value="1"/>
</dbReference>
<dbReference type="FunFam" id="3.40.50.720:FF:000277">
    <property type="entry name" value="Succinate--CoA ligase [ADP-forming] subunit alpha"/>
    <property type="match status" value="1"/>
</dbReference>
<comment type="similarity">
    <text evidence="4 5 7">Belongs to the succinate/malate CoA ligase alpha subunit family.</text>
</comment>
<dbReference type="Pfam" id="PF02629">
    <property type="entry name" value="CoA_binding"/>
    <property type="match status" value="1"/>
</dbReference>
<evidence type="ECO:0000256" key="7">
    <source>
        <dbReference type="RuleBase" id="RU000677"/>
    </source>
</evidence>
<dbReference type="EC" id="6.2.1.5" evidence="5"/>
<comment type="caution">
    <text evidence="10">The sequence shown here is derived from an EMBL/GenBank/DDBJ whole genome shotgun (WGS) entry which is preliminary data.</text>
</comment>
<dbReference type="SUPFAM" id="SSF51735">
    <property type="entry name" value="NAD(P)-binding Rossmann-fold domains"/>
    <property type="match status" value="1"/>
</dbReference>
<dbReference type="RefSeq" id="WP_100790853.1">
    <property type="nucleotide sequence ID" value="NZ_NPDQ01000004.1"/>
</dbReference>
<evidence type="ECO:0000256" key="4">
    <source>
        <dbReference type="ARBA" id="ARBA00060724"/>
    </source>
</evidence>
<comment type="pathway">
    <text evidence="5 8">Carbohydrate metabolism; tricarboxylic acid cycle; succinate from succinyl-CoA (ligase route): step 1/1.</text>
</comment>
<keyword evidence="11" id="KW-1185">Reference proteome</keyword>
<dbReference type="InterPro" id="IPR017440">
    <property type="entry name" value="Cit_synth/succinyl-CoA_lig_AS"/>
</dbReference>
<dbReference type="PANTHER" id="PTHR11117">
    <property type="entry name" value="SUCCINYL-COA LIGASE SUBUNIT ALPHA"/>
    <property type="match status" value="1"/>
</dbReference>